<accession>A0A372FSA2</accession>
<proteinExistence type="predicted"/>
<dbReference type="EMBL" id="QVFU01000059">
    <property type="protein sequence ID" value="RFS43466.1"/>
    <property type="molecule type" value="Genomic_DNA"/>
</dbReference>
<protein>
    <submittedName>
        <fullName evidence="1">Uncharacterized protein</fullName>
    </submittedName>
</protein>
<sequence length="253" mass="26285">MPPLVMHLRSLDGHDVAGDVDLEALNKAAAARLWNIVPLLHAQADPVGPILNTYVEARDEGRLGNVSGIAVHTDRPCDLATPHAPIYVYVTGPAATPGALLAARRRYGLVMVDDSDTDLANLDGPIDGLAPLLVRHTGTVPVDGFAAAARDSALTLCVDLTGPPARWLPVIRLAGPERVVGLAEQPEGTLGLSAGGDLPALGGWELPAGNGVTAAITRLRLAGFTEDDIEEVLCGTAERAMAETTPQAIRSTA</sequence>
<evidence type="ECO:0000313" key="1">
    <source>
        <dbReference type="EMBL" id="RFS43466.1"/>
    </source>
</evidence>
<gene>
    <name evidence="1" type="ORF">D0Q02_27680</name>
</gene>
<dbReference type="Proteomes" id="UP000262621">
    <property type="component" value="Unassembled WGS sequence"/>
</dbReference>
<dbReference type="AlphaFoldDB" id="A0A372FSA2"/>
<name>A0A372FSA2_9ACTN</name>
<organism evidence="1 2">
    <name type="scientific">Micromonospora craniellae</name>
    <dbReference type="NCBI Taxonomy" id="2294034"/>
    <lineage>
        <taxon>Bacteria</taxon>
        <taxon>Bacillati</taxon>
        <taxon>Actinomycetota</taxon>
        <taxon>Actinomycetes</taxon>
        <taxon>Micromonosporales</taxon>
        <taxon>Micromonosporaceae</taxon>
        <taxon>Micromonospora</taxon>
    </lineage>
</organism>
<keyword evidence="2" id="KW-1185">Reference proteome</keyword>
<dbReference type="RefSeq" id="WP_117230910.1">
    <property type="nucleotide sequence ID" value="NZ_CP061725.1"/>
</dbReference>
<evidence type="ECO:0000313" key="2">
    <source>
        <dbReference type="Proteomes" id="UP000262621"/>
    </source>
</evidence>
<reference evidence="1 2" key="1">
    <citation type="submission" date="2018-08" db="EMBL/GenBank/DDBJ databases">
        <title>Verrucosispora craniellae sp. nov., isolated from a marine sponge in the South China Sea.</title>
        <authorList>
            <person name="Li L."/>
            <person name="Lin H.W."/>
        </authorList>
    </citation>
    <scope>NUCLEOTIDE SEQUENCE [LARGE SCALE GENOMIC DNA]</scope>
    <source>
        <strain evidence="1 2">LHW63014</strain>
    </source>
</reference>
<comment type="caution">
    <text evidence="1">The sequence shown here is derived from an EMBL/GenBank/DDBJ whole genome shotgun (WGS) entry which is preliminary data.</text>
</comment>